<feature type="region of interest" description="Disordered" evidence="1">
    <location>
        <begin position="1"/>
        <end position="39"/>
    </location>
</feature>
<feature type="non-terminal residue" evidence="2">
    <location>
        <position position="135"/>
    </location>
</feature>
<protein>
    <submittedName>
        <fullName evidence="2">Uncharacterized protein</fullName>
    </submittedName>
</protein>
<sequence length="135" mass="14268">GAKQDGHSSSRAASADKSAGRRSLAGAADPPWGSEIPKAAPNRRLRCGFLLRGGESGRGSRWGEPWHGRAGSAGRAAYRLVEVARIASATIYGRGRTARPAGRGFRHCRSGVGQNHPSTMLRMVPLPIARDGEEV</sequence>
<organism evidence="2">
    <name type="scientific">uncultured Sphingosinicella sp</name>
    <dbReference type="NCBI Taxonomy" id="478748"/>
    <lineage>
        <taxon>Bacteria</taxon>
        <taxon>Pseudomonadati</taxon>
        <taxon>Pseudomonadota</taxon>
        <taxon>Alphaproteobacteria</taxon>
        <taxon>Sphingomonadales</taxon>
        <taxon>Sphingosinicellaceae</taxon>
        <taxon>Sphingosinicella</taxon>
        <taxon>environmental samples</taxon>
    </lineage>
</organism>
<feature type="compositionally biased region" description="Low complexity" evidence="1">
    <location>
        <begin position="9"/>
        <end position="23"/>
    </location>
</feature>
<proteinExistence type="predicted"/>
<feature type="non-terminal residue" evidence="2">
    <location>
        <position position="1"/>
    </location>
</feature>
<accession>A0A6J4UAI1</accession>
<reference evidence="2" key="1">
    <citation type="submission" date="2020-02" db="EMBL/GenBank/DDBJ databases">
        <authorList>
            <person name="Meier V. D."/>
        </authorList>
    </citation>
    <scope>NUCLEOTIDE SEQUENCE</scope>
    <source>
        <strain evidence="2">AVDCRST_MAG23</strain>
    </source>
</reference>
<dbReference type="AlphaFoldDB" id="A0A6J4UAI1"/>
<dbReference type="EMBL" id="CADCWD010000075">
    <property type="protein sequence ID" value="CAA9543059.1"/>
    <property type="molecule type" value="Genomic_DNA"/>
</dbReference>
<evidence type="ECO:0000256" key="1">
    <source>
        <dbReference type="SAM" id="MobiDB-lite"/>
    </source>
</evidence>
<gene>
    <name evidence="2" type="ORF">AVDCRST_MAG23-2264</name>
</gene>
<name>A0A6J4UAI1_9SPHN</name>
<evidence type="ECO:0000313" key="2">
    <source>
        <dbReference type="EMBL" id="CAA9543059.1"/>
    </source>
</evidence>